<dbReference type="EMBL" id="JAOQAZ010000016">
    <property type="protein sequence ID" value="KAJ4257999.1"/>
    <property type="molecule type" value="Genomic_DNA"/>
</dbReference>
<keyword evidence="3" id="KW-1185">Reference proteome</keyword>
<dbReference type="AlphaFoldDB" id="A0A9W8RVR4"/>
<reference evidence="2" key="1">
    <citation type="submission" date="2022-09" db="EMBL/GenBank/DDBJ databases">
        <title>Fusarium specimens isolated from Avocado Roots.</title>
        <authorList>
            <person name="Stajich J."/>
            <person name="Roper C."/>
            <person name="Heimlech-Rivalta G."/>
        </authorList>
    </citation>
    <scope>NUCLEOTIDE SEQUENCE</scope>
    <source>
        <strain evidence="2">CF00136</strain>
    </source>
</reference>
<dbReference type="Proteomes" id="UP001152049">
    <property type="component" value="Unassembled WGS sequence"/>
</dbReference>
<dbReference type="InterPro" id="IPR027417">
    <property type="entry name" value="P-loop_NTPase"/>
</dbReference>
<comment type="caution">
    <text evidence="2">The sequence shown here is derived from an EMBL/GenBank/DDBJ whole genome shotgun (WGS) entry which is preliminary data.</text>
</comment>
<dbReference type="OrthoDB" id="5086500at2759"/>
<evidence type="ECO:0000313" key="3">
    <source>
        <dbReference type="Proteomes" id="UP001152049"/>
    </source>
</evidence>
<feature type="compositionally biased region" description="Low complexity" evidence="1">
    <location>
        <begin position="359"/>
        <end position="369"/>
    </location>
</feature>
<gene>
    <name evidence="2" type="ORF">NW762_008136</name>
</gene>
<proteinExistence type="predicted"/>
<feature type="region of interest" description="Disordered" evidence="1">
    <location>
        <begin position="342"/>
        <end position="369"/>
    </location>
</feature>
<sequence length="369" mass="40744">MVDNADTLDLTNYIPTGGPGTILITTTDGQRATDCHAIGKIGPMNRSNSLELLTSYERPGKVRDETEQSAAERLAVEILGGVPLAIAQAGSYIFNKYCTYTEYCDEIRRSSQEPLSYEVLHLSGHQRHVWGTFKLSISLIQNLNEDGSPQAIELLRVLCFLHHEGIQERMSNGISQRDHGEAVGLMEKVEKVETELVGKDSARTYNTRVELYRIYRIAKEDAKAQVLARAIRPHRPFRDEDVAQDQDCSEMPKETQASSQVVCQSIEGSLNTSRSQEKGDAKGSDFLGVSELSDNQACLNDSHQLSLNMGDVGTENDDDFISQDRKNYFADELLQSDMHYSGDKLLYPSSSEKGGGESGSEASDSSSAM</sequence>
<protein>
    <submittedName>
        <fullName evidence="2">Uncharacterized protein</fullName>
    </submittedName>
</protein>
<name>A0A9W8RVR4_9HYPO</name>
<feature type="region of interest" description="Disordered" evidence="1">
    <location>
        <begin position="237"/>
        <end position="259"/>
    </location>
</feature>
<accession>A0A9W8RVR4</accession>
<organism evidence="2 3">
    <name type="scientific">Fusarium torreyae</name>
    <dbReference type="NCBI Taxonomy" id="1237075"/>
    <lineage>
        <taxon>Eukaryota</taxon>
        <taxon>Fungi</taxon>
        <taxon>Dikarya</taxon>
        <taxon>Ascomycota</taxon>
        <taxon>Pezizomycotina</taxon>
        <taxon>Sordariomycetes</taxon>
        <taxon>Hypocreomycetidae</taxon>
        <taxon>Hypocreales</taxon>
        <taxon>Nectriaceae</taxon>
        <taxon>Fusarium</taxon>
    </lineage>
</organism>
<evidence type="ECO:0000313" key="2">
    <source>
        <dbReference type="EMBL" id="KAJ4257999.1"/>
    </source>
</evidence>
<dbReference type="SUPFAM" id="SSF52540">
    <property type="entry name" value="P-loop containing nucleoside triphosphate hydrolases"/>
    <property type="match status" value="1"/>
</dbReference>
<evidence type="ECO:0000256" key="1">
    <source>
        <dbReference type="SAM" id="MobiDB-lite"/>
    </source>
</evidence>